<dbReference type="Proteomes" id="UP000188357">
    <property type="component" value="Unassembled WGS sequence"/>
</dbReference>
<dbReference type="PANTHER" id="PTHR31332:SF0">
    <property type="entry name" value="7-HYDROXYMETHYL CHLOROPHYLL A REDUCTASE, CHLOROPLASTIC"/>
    <property type="match status" value="1"/>
</dbReference>
<dbReference type="PANTHER" id="PTHR31332">
    <property type="entry name" value="7-HYDROXYMETHYL CHLOROPHYLL A REDUCTASE, CHLOROPLASTIC"/>
    <property type="match status" value="1"/>
</dbReference>
<evidence type="ECO:0000259" key="1">
    <source>
        <dbReference type="PROSITE" id="PS51379"/>
    </source>
</evidence>
<dbReference type="Pfam" id="PF12838">
    <property type="entry name" value="Fer4_7"/>
    <property type="match status" value="1"/>
</dbReference>
<name>A0A1R4GYD6_9GAMM</name>
<proteinExistence type="predicted"/>
<dbReference type="STRING" id="1945521.A1232T_02361"/>
<feature type="domain" description="4Fe-4S ferredoxin-type" evidence="1">
    <location>
        <begin position="10"/>
        <end position="39"/>
    </location>
</feature>
<dbReference type="InterPro" id="IPR007516">
    <property type="entry name" value="Co_F420_Hydgase/DH_bsu_N"/>
</dbReference>
<organism evidence="2 3">
    <name type="scientific">Psychrobacter piechaudii</name>
    <dbReference type="NCBI Taxonomy" id="1945521"/>
    <lineage>
        <taxon>Bacteria</taxon>
        <taxon>Pseudomonadati</taxon>
        <taxon>Pseudomonadota</taxon>
        <taxon>Gammaproteobacteria</taxon>
        <taxon>Moraxellales</taxon>
        <taxon>Moraxellaceae</taxon>
        <taxon>Psychrobacter</taxon>
    </lineage>
</organism>
<keyword evidence="3" id="KW-1185">Reference proteome</keyword>
<dbReference type="InterPro" id="IPR017896">
    <property type="entry name" value="4Fe4S_Fe-S-bd"/>
</dbReference>
<dbReference type="Pfam" id="PF04422">
    <property type="entry name" value="FrhB_FdhB_N"/>
    <property type="match status" value="1"/>
</dbReference>
<accession>A0A1R4GYD6</accession>
<dbReference type="SUPFAM" id="SSF54862">
    <property type="entry name" value="4Fe-4S ferredoxins"/>
    <property type="match status" value="1"/>
</dbReference>
<dbReference type="GO" id="GO:0052592">
    <property type="term" value="F:oxidoreductase activity, acting on CH or CH2 groups, with an iron-sulfur protein as acceptor"/>
    <property type="evidence" value="ECO:0007669"/>
    <property type="project" value="TreeGrafter"/>
</dbReference>
<dbReference type="AlphaFoldDB" id="A0A1R4GYD6"/>
<evidence type="ECO:0000313" key="2">
    <source>
        <dbReference type="EMBL" id="SJM73155.1"/>
    </source>
</evidence>
<dbReference type="Pfam" id="PF04432">
    <property type="entry name" value="FrhB_FdhB_C"/>
    <property type="match status" value="1"/>
</dbReference>
<reference evidence="2 3" key="1">
    <citation type="submission" date="2017-02" db="EMBL/GenBank/DDBJ databases">
        <authorList>
            <person name="Peterson S.W."/>
        </authorList>
    </citation>
    <scope>NUCLEOTIDE SEQUENCE [LARGE SCALE GENOMIC DNA]</scope>
    <source>
        <strain evidence="2">Psychrobacter_piechaudii</strain>
    </source>
</reference>
<dbReference type="EMBL" id="FUGE01000293">
    <property type="protein sequence ID" value="SJM73155.1"/>
    <property type="molecule type" value="Genomic_DNA"/>
</dbReference>
<gene>
    <name evidence="2" type="ORF">A1232T_02361</name>
</gene>
<dbReference type="PROSITE" id="PS51379">
    <property type="entry name" value="4FE4S_FER_2"/>
    <property type="match status" value="1"/>
</dbReference>
<protein>
    <submittedName>
        <fullName evidence="2">Coenzyme F420-reducing hydrogenase subunit beta</fullName>
    </submittedName>
</protein>
<dbReference type="InterPro" id="IPR045220">
    <property type="entry name" value="FRHB/FDHB/HCAR-like"/>
</dbReference>
<dbReference type="Gene3D" id="3.30.70.20">
    <property type="match status" value="1"/>
</dbReference>
<evidence type="ECO:0000313" key="3">
    <source>
        <dbReference type="Proteomes" id="UP000188357"/>
    </source>
</evidence>
<dbReference type="RefSeq" id="WP_208608083.1">
    <property type="nucleotide sequence ID" value="NZ_FUGE01000293.1"/>
</dbReference>
<dbReference type="InterPro" id="IPR007525">
    <property type="entry name" value="FrhB_FdhB_C"/>
</dbReference>
<sequence>MENMNKPKVISQVVDNDLCIGCGLCTYACDSNALSMDWNNEGFLVPTLSSHCDDDATCISVCPFNPNPEKVVKDEASIANIFLNQDTSIDPKLGRVINTYAGYSKKYRNTSSSGGIATYVFDKLLNQNIVDHIFCVSEGQDAHYDYTVISSPKDLTSSSKTKYYPVTLASVLDELNHLDGKVAIVGVACFVKAIRLAQYHDPSLKEKIPFIIGIICGGVKSKFYTEYLASKVGSESNHIKHPEYRIKDPDSVALDYSFGCVDLNDRHHKRIKMREVGDMWGTGLFKANACDFCEDVATELADISLGDAWIEPYKNDGKGTSIVITRSPLAEQLINNGRTNNELNIEELEIDKVIASQQGSFNHRQDGLYVRLEEAKKKGLPLAKKRHGKKPVSLDIYVVQKLRRLTRKRSLEIWQHVDSAVDFDNKMEKTLSRLRLATKVTHYKRAILRRVKGLVK</sequence>